<proteinExistence type="predicted"/>
<name>A0A3P7L140_STRVU</name>
<dbReference type="AlphaFoldDB" id="A0A3P7L140"/>
<dbReference type="Proteomes" id="UP000270094">
    <property type="component" value="Unassembled WGS sequence"/>
</dbReference>
<keyword evidence="2" id="KW-1185">Reference proteome</keyword>
<reference evidence="1 2" key="1">
    <citation type="submission" date="2018-11" db="EMBL/GenBank/DDBJ databases">
        <authorList>
            <consortium name="Pathogen Informatics"/>
        </authorList>
    </citation>
    <scope>NUCLEOTIDE SEQUENCE [LARGE SCALE GENOMIC DNA]</scope>
</reference>
<sequence>MHGWQQVLTNRRSSLGILEKMITSKLLEQERGSIEFFGTGHFLELSFHLLVNSGLEAVSVFPLIIGLSTVNFLDPFNHMDYF</sequence>
<gene>
    <name evidence="1" type="ORF">SVUK_LOCUS8120</name>
</gene>
<dbReference type="EMBL" id="UYYB01029044">
    <property type="protein sequence ID" value="VDM73122.1"/>
    <property type="molecule type" value="Genomic_DNA"/>
</dbReference>
<protein>
    <submittedName>
        <fullName evidence="1">Uncharacterized protein</fullName>
    </submittedName>
</protein>
<accession>A0A3P7L140</accession>
<evidence type="ECO:0000313" key="2">
    <source>
        <dbReference type="Proteomes" id="UP000270094"/>
    </source>
</evidence>
<organism evidence="1 2">
    <name type="scientific">Strongylus vulgaris</name>
    <name type="common">Blood worm</name>
    <dbReference type="NCBI Taxonomy" id="40348"/>
    <lineage>
        <taxon>Eukaryota</taxon>
        <taxon>Metazoa</taxon>
        <taxon>Ecdysozoa</taxon>
        <taxon>Nematoda</taxon>
        <taxon>Chromadorea</taxon>
        <taxon>Rhabditida</taxon>
        <taxon>Rhabditina</taxon>
        <taxon>Rhabditomorpha</taxon>
        <taxon>Strongyloidea</taxon>
        <taxon>Strongylidae</taxon>
        <taxon>Strongylus</taxon>
    </lineage>
</organism>
<evidence type="ECO:0000313" key="1">
    <source>
        <dbReference type="EMBL" id="VDM73122.1"/>
    </source>
</evidence>